<dbReference type="InterPro" id="IPR036005">
    <property type="entry name" value="Creatinase/aminopeptidase-like"/>
</dbReference>
<reference evidence="3" key="1">
    <citation type="submission" date="2020-10" db="EMBL/GenBank/DDBJ databases">
        <authorList>
            <person name="Gilroy R."/>
        </authorList>
    </citation>
    <scope>NUCLEOTIDE SEQUENCE</scope>
    <source>
        <strain evidence="3">ChiBcec15-4380</strain>
    </source>
</reference>
<gene>
    <name evidence="3" type="ORF">IAA53_01320</name>
</gene>
<evidence type="ECO:0000313" key="4">
    <source>
        <dbReference type="Proteomes" id="UP000824239"/>
    </source>
</evidence>
<comment type="caution">
    <text evidence="3">The sequence shown here is derived from an EMBL/GenBank/DDBJ whole genome shotgun (WGS) entry which is preliminary data.</text>
</comment>
<evidence type="ECO:0000259" key="1">
    <source>
        <dbReference type="Pfam" id="PF00557"/>
    </source>
</evidence>
<dbReference type="Pfam" id="PF00557">
    <property type="entry name" value="Peptidase_M24"/>
    <property type="match status" value="1"/>
</dbReference>
<dbReference type="GO" id="GO:0004177">
    <property type="term" value="F:aminopeptidase activity"/>
    <property type="evidence" value="ECO:0007669"/>
    <property type="project" value="UniProtKB-KW"/>
</dbReference>
<feature type="domain" description="Creatinase N-terminal" evidence="2">
    <location>
        <begin position="5"/>
        <end position="131"/>
    </location>
</feature>
<feature type="domain" description="Peptidase M24" evidence="1">
    <location>
        <begin position="139"/>
        <end position="341"/>
    </location>
</feature>
<dbReference type="Proteomes" id="UP000824239">
    <property type="component" value="Unassembled WGS sequence"/>
</dbReference>
<dbReference type="PANTHER" id="PTHR46112">
    <property type="entry name" value="AMINOPEPTIDASE"/>
    <property type="match status" value="1"/>
</dbReference>
<dbReference type="InterPro" id="IPR000587">
    <property type="entry name" value="Creatinase_N"/>
</dbReference>
<accession>A0A9D1AQ63</accession>
<dbReference type="CDD" id="cd01092">
    <property type="entry name" value="APP-like"/>
    <property type="match status" value="1"/>
</dbReference>
<reference evidence="3" key="2">
    <citation type="journal article" date="2021" name="PeerJ">
        <title>Extensive microbial diversity within the chicken gut microbiome revealed by metagenomics and culture.</title>
        <authorList>
            <person name="Gilroy R."/>
            <person name="Ravi A."/>
            <person name="Getino M."/>
            <person name="Pursley I."/>
            <person name="Horton D.L."/>
            <person name="Alikhan N.F."/>
            <person name="Baker D."/>
            <person name="Gharbi K."/>
            <person name="Hall N."/>
            <person name="Watson M."/>
            <person name="Adriaenssens E.M."/>
            <person name="Foster-Nyarko E."/>
            <person name="Jarju S."/>
            <person name="Secka A."/>
            <person name="Antonio M."/>
            <person name="Oren A."/>
            <person name="Chaudhuri R.R."/>
            <person name="La Ragione R."/>
            <person name="Hildebrand F."/>
            <person name="Pallen M.J."/>
        </authorList>
    </citation>
    <scope>NUCLEOTIDE SEQUENCE</scope>
    <source>
        <strain evidence="3">ChiBcec15-4380</strain>
    </source>
</reference>
<dbReference type="InterPro" id="IPR050659">
    <property type="entry name" value="Peptidase_M24B"/>
</dbReference>
<organism evidence="3 4">
    <name type="scientific">Candidatus Avoscillospira avicola</name>
    <dbReference type="NCBI Taxonomy" id="2840706"/>
    <lineage>
        <taxon>Bacteria</taxon>
        <taxon>Bacillati</taxon>
        <taxon>Bacillota</taxon>
        <taxon>Clostridia</taxon>
        <taxon>Eubacteriales</taxon>
        <taxon>Oscillospiraceae</taxon>
        <taxon>Oscillospiraceae incertae sedis</taxon>
        <taxon>Candidatus Avoscillospira</taxon>
    </lineage>
</organism>
<dbReference type="SUPFAM" id="SSF55920">
    <property type="entry name" value="Creatinase/aminopeptidase"/>
    <property type="match status" value="1"/>
</dbReference>
<dbReference type="Pfam" id="PF01321">
    <property type="entry name" value="Creatinase_N"/>
    <property type="match status" value="1"/>
</dbReference>
<dbReference type="InterPro" id="IPR029149">
    <property type="entry name" value="Creatin/AminoP/Spt16_N"/>
</dbReference>
<keyword evidence="3" id="KW-0645">Protease</keyword>
<dbReference type="Gene3D" id="3.90.230.10">
    <property type="entry name" value="Creatinase/methionine aminopeptidase superfamily"/>
    <property type="match status" value="1"/>
</dbReference>
<evidence type="ECO:0000259" key="2">
    <source>
        <dbReference type="Pfam" id="PF01321"/>
    </source>
</evidence>
<dbReference type="InterPro" id="IPR000994">
    <property type="entry name" value="Pept_M24"/>
</dbReference>
<sequence length="358" mass="39528">MKQNRVDAVLQNLEQMGLSQMLITDPLAIFYLTGRMIQPLERFYGLYLNRRGGHKIFINLLETVPEDLGVEKVRFSDTDPVLDLVAAAVDSREPLGVDKNLPARFLLPLIERGAAGGFVNASLAIDRARAVKDEQERALMRRASQLNDMALEQLRPWITAGVSELELAERLTKLYRELGADGTSFDPLVAFGANAASGHHWPDDTRLQPGDVVLIDAGCIYKGYCSDMTRTYVYQRATDRQRQVYEVVRRANEAAEQAVRPGVPLRELDQIARDIITEAGFGPQFTHRLGHFIGLEDHEFGDVSASAADAAAPGNVFSIEPGVYLAGELGVRIEDLVLVTETGCEILNALPKELEIIG</sequence>
<dbReference type="PANTHER" id="PTHR46112:SF3">
    <property type="entry name" value="AMINOPEPTIDASE YPDF"/>
    <property type="match status" value="1"/>
</dbReference>
<protein>
    <submittedName>
        <fullName evidence="3">Aminopeptidase P family protein</fullName>
    </submittedName>
</protein>
<dbReference type="AlphaFoldDB" id="A0A9D1AQ63"/>
<proteinExistence type="predicted"/>
<evidence type="ECO:0000313" key="3">
    <source>
        <dbReference type="EMBL" id="HIR49922.1"/>
    </source>
</evidence>
<dbReference type="Gene3D" id="3.40.350.10">
    <property type="entry name" value="Creatinase/prolidase N-terminal domain"/>
    <property type="match status" value="1"/>
</dbReference>
<name>A0A9D1AQ63_9FIRM</name>
<dbReference type="SUPFAM" id="SSF53092">
    <property type="entry name" value="Creatinase/prolidase N-terminal domain"/>
    <property type="match status" value="1"/>
</dbReference>
<keyword evidence="3" id="KW-0031">Aminopeptidase</keyword>
<dbReference type="EMBL" id="DVHE01000010">
    <property type="protein sequence ID" value="HIR49922.1"/>
    <property type="molecule type" value="Genomic_DNA"/>
</dbReference>
<keyword evidence="3" id="KW-0378">Hydrolase</keyword>